<evidence type="ECO:0000256" key="1">
    <source>
        <dbReference type="ARBA" id="ARBA00001946"/>
    </source>
</evidence>
<keyword evidence="7" id="KW-0479">Metal-binding</keyword>
<dbReference type="PANTHER" id="PTHR43522">
    <property type="entry name" value="TRANSKETOLASE"/>
    <property type="match status" value="1"/>
</dbReference>
<dbReference type="PANTHER" id="PTHR43522:SF2">
    <property type="entry name" value="TRANSKETOLASE 1-RELATED"/>
    <property type="match status" value="1"/>
</dbReference>
<keyword evidence="6" id="KW-0808">Transferase</keyword>
<evidence type="ECO:0000313" key="13">
    <source>
        <dbReference type="Proteomes" id="UP000538292"/>
    </source>
</evidence>
<sequence length="110" mass="11884">ATGSEVSLAMEAQKVLKEKGIDVRVVSMPSWDRFEAQPETYKREVLPPQVKARVAAETGSPLGWERYTGDAGKILGIDVFGASAPGNTVMKEFGFTVDNVVRLVESVVDA</sequence>
<dbReference type="GO" id="GO:0046872">
    <property type="term" value="F:metal ion binding"/>
    <property type="evidence" value="ECO:0007669"/>
    <property type="project" value="UniProtKB-KW"/>
</dbReference>
<evidence type="ECO:0000256" key="6">
    <source>
        <dbReference type="ARBA" id="ARBA00022679"/>
    </source>
</evidence>
<feature type="non-terminal residue" evidence="12">
    <location>
        <position position="1"/>
    </location>
</feature>
<comment type="catalytic activity">
    <reaction evidence="10">
        <text>D-sedoheptulose 7-phosphate + D-glyceraldehyde 3-phosphate = aldehydo-D-ribose 5-phosphate + D-xylulose 5-phosphate</text>
        <dbReference type="Rhea" id="RHEA:10508"/>
        <dbReference type="ChEBI" id="CHEBI:57483"/>
        <dbReference type="ChEBI" id="CHEBI:57737"/>
        <dbReference type="ChEBI" id="CHEBI:58273"/>
        <dbReference type="ChEBI" id="CHEBI:59776"/>
        <dbReference type="EC" id="2.2.1.1"/>
    </reaction>
</comment>
<feature type="domain" description="Transketolase-like C-terminal" evidence="11">
    <location>
        <begin position="1"/>
        <end position="96"/>
    </location>
</feature>
<comment type="cofactor">
    <cofactor evidence="1">
        <name>Mg(2+)</name>
        <dbReference type="ChEBI" id="CHEBI:18420"/>
    </cofactor>
</comment>
<dbReference type="Proteomes" id="UP000538292">
    <property type="component" value="Unassembled WGS sequence"/>
</dbReference>
<dbReference type="AlphaFoldDB" id="A0A7W1XUZ5"/>
<comment type="cofactor">
    <cofactor evidence="2">
        <name>thiamine diphosphate</name>
        <dbReference type="ChEBI" id="CHEBI:58937"/>
    </cofactor>
</comment>
<name>A0A7W1XUZ5_9BACL</name>
<evidence type="ECO:0000256" key="5">
    <source>
        <dbReference type="ARBA" id="ARBA00013152"/>
    </source>
</evidence>
<dbReference type="RefSeq" id="WP_281364180.1">
    <property type="nucleotide sequence ID" value="NZ_JACEOL010000054.1"/>
</dbReference>
<dbReference type="Gene3D" id="3.40.50.920">
    <property type="match status" value="1"/>
</dbReference>
<comment type="caution">
    <text evidence="12">The sequence shown here is derived from an EMBL/GenBank/DDBJ whole genome shotgun (WGS) entry which is preliminary data.</text>
</comment>
<keyword evidence="8" id="KW-0460">Magnesium</keyword>
<dbReference type="Pfam" id="PF22613">
    <property type="entry name" value="Transketolase_C_1"/>
    <property type="match status" value="1"/>
</dbReference>
<evidence type="ECO:0000256" key="4">
    <source>
        <dbReference type="ARBA" id="ARBA00011738"/>
    </source>
</evidence>
<comment type="subunit">
    <text evidence="4">Homodimer.</text>
</comment>
<evidence type="ECO:0000256" key="8">
    <source>
        <dbReference type="ARBA" id="ARBA00022842"/>
    </source>
</evidence>
<organism evidence="12 13">
    <name type="scientific">Thermoactinomyces mirandus</name>
    <dbReference type="NCBI Taxonomy" id="2756294"/>
    <lineage>
        <taxon>Bacteria</taxon>
        <taxon>Bacillati</taxon>
        <taxon>Bacillota</taxon>
        <taxon>Bacilli</taxon>
        <taxon>Bacillales</taxon>
        <taxon>Thermoactinomycetaceae</taxon>
        <taxon>Thermoactinomyces</taxon>
    </lineage>
</organism>
<dbReference type="InterPro" id="IPR055152">
    <property type="entry name" value="Transketolase-like_C_2"/>
</dbReference>
<comment type="similarity">
    <text evidence="3">Belongs to the transketolase family.</text>
</comment>
<keyword evidence="9" id="KW-0786">Thiamine pyrophosphate</keyword>
<evidence type="ECO:0000256" key="10">
    <source>
        <dbReference type="ARBA" id="ARBA00049473"/>
    </source>
</evidence>
<dbReference type="GO" id="GO:0005829">
    <property type="term" value="C:cytosol"/>
    <property type="evidence" value="ECO:0007669"/>
    <property type="project" value="TreeGrafter"/>
</dbReference>
<reference evidence="12 13" key="1">
    <citation type="submission" date="2020-07" db="EMBL/GenBank/DDBJ databases">
        <title>Thermoactinomyces phylogeny.</title>
        <authorList>
            <person name="Dunlap C."/>
        </authorList>
    </citation>
    <scope>NUCLEOTIDE SEQUENCE [LARGE SCALE GENOMIC DNA]</scope>
    <source>
        <strain evidence="12 13">AMNI-1</strain>
    </source>
</reference>
<keyword evidence="13" id="KW-1185">Reference proteome</keyword>
<evidence type="ECO:0000256" key="2">
    <source>
        <dbReference type="ARBA" id="ARBA00001964"/>
    </source>
</evidence>
<proteinExistence type="inferred from homology"/>
<evidence type="ECO:0000259" key="11">
    <source>
        <dbReference type="Pfam" id="PF22613"/>
    </source>
</evidence>
<dbReference type="EMBL" id="JACEOL010000054">
    <property type="protein sequence ID" value="MBA4603475.1"/>
    <property type="molecule type" value="Genomic_DNA"/>
</dbReference>
<dbReference type="GO" id="GO:0006098">
    <property type="term" value="P:pentose-phosphate shunt"/>
    <property type="evidence" value="ECO:0007669"/>
    <property type="project" value="TreeGrafter"/>
</dbReference>
<dbReference type="GO" id="GO:0004802">
    <property type="term" value="F:transketolase activity"/>
    <property type="evidence" value="ECO:0007669"/>
    <property type="project" value="UniProtKB-EC"/>
</dbReference>
<evidence type="ECO:0000313" key="12">
    <source>
        <dbReference type="EMBL" id="MBA4603475.1"/>
    </source>
</evidence>
<dbReference type="InterPro" id="IPR009014">
    <property type="entry name" value="Transketo_C/PFOR_II"/>
</dbReference>
<dbReference type="SUPFAM" id="SSF52922">
    <property type="entry name" value="TK C-terminal domain-like"/>
    <property type="match status" value="1"/>
</dbReference>
<gene>
    <name evidence="12" type="ORF">H2C83_14405</name>
</gene>
<evidence type="ECO:0000256" key="9">
    <source>
        <dbReference type="ARBA" id="ARBA00023052"/>
    </source>
</evidence>
<accession>A0A7W1XUZ5</accession>
<evidence type="ECO:0000256" key="7">
    <source>
        <dbReference type="ARBA" id="ARBA00022723"/>
    </source>
</evidence>
<dbReference type="FunFam" id="3.40.50.920:FF:000003">
    <property type="entry name" value="Transketolase"/>
    <property type="match status" value="1"/>
</dbReference>
<dbReference type="InterPro" id="IPR033247">
    <property type="entry name" value="Transketolase_fam"/>
</dbReference>
<protein>
    <recommendedName>
        <fullName evidence="5">transketolase</fullName>
        <ecNumber evidence="5">2.2.1.1</ecNumber>
    </recommendedName>
</protein>
<evidence type="ECO:0000256" key="3">
    <source>
        <dbReference type="ARBA" id="ARBA00007131"/>
    </source>
</evidence>
<dbReference type="EC" id="2.2.1.1" evidence="5"/>